<accession>A0A6M2DZR6</accession>
<feature type="signal peptide" evidence="1">
    <location>
        <begin position="1"/>
        <end position="22"/>
    </location>
</feature>
<proteinExistence type="predicted"/>
<sequence>MEGAVVLLVYALALFYPPSRIAENVPILRIWLANLVRRISPFLGRFLRRILMPVASAVVRFGSTISSCLKWFLTSMAVPLLLVVSCLYMV</sequence>
<name>A0A6M2DZR6_XENCH</name>
<reference evidence="2" key="1">
    <citation type="submission" date="2020-03" db="EMBL/GenBank/DDBJ databases">
        <title>Transcriptomic Profiling of the Digestive Tract of the Rat Flea, Xenopsylla cheopis, Following Blood Feeding and Infection with Yersinia pestis.</title>
        <authorList>
            <person name="Bland D.M."/>
            <person name="Martens C.A."/>
            <person name="Virtaneva K."/>
            <person name="Kanakabandi K."/>
            <person name="Long D."/>
            <person name="Rosenke R."/>
            <person name="Saturday G.A."/>
            <person name="Hoyt F.H."/>
            <person name="Bruno D.P."/>
            <person name="Ribeiro J.M.C."/>
            <person name="Hinnebusch J."/>
        </authorList>
    </citation>
    <scope>NUCLEOTIDE SEQUENCE</scope>
</reference>
<keyword evidence="1" id="KW-0732">Signal</keyword>
<evidence type="ECO:0000313" key="2">
    <source>
        <dbReference type="EMBL" id="NOV51544.1"/>
    </source>
</evidence>
<dbReference type="AlphaFoldDB" id="A0A6M2DZR6"/>
<feature type="chain" id="PRO_5027043894" evidence="1">
    <location>
        <begin position="23"/>
        <end position="90"/>
    </location>
</feature>
<evidence type="ECO:0000256" key="1">
    <source>
        <dbReference type="SAM" id="SignalP"/>
    </source>
</evidence>
<protein>
    <submittedName>
        <fullName evidence="2">Putative secreted protein</fullName>
    </submittedName>
</protein>
<dbReference type="EMBL" id="GIIL01007818">
    <property type="protein sequence ID" value="NOV51544.1"/>
    <property type="molecule type" value="Transcribed_RNA"/>
</dbReference>
<organism evidence="2">
    <name type="scientific">Xenopsylla cheopis</name>
    <name type="common">Oriental rat flea</name>
    <name type="synonym">Pulex cheopis</name>
    <dbReference type="NCBI Taxonomy" id="163159"/>
    <lineage>
        <taxon>Eukaryota</taxon>
        <taxon>Metazoa</taxon>
        <taxon>Ecdysozoa</taxon>
        <taxon>Arthropoda</taxon>
        <taxon>Hexapoda</taxon>
        <taxon>Insecta</taxon>
        <taxon>Pterygota</taxon>
        <taxon>Neoptera</taxon>
        <taxon>Endopterygota</taxon>
        <taxon>Siphonaptera</taxon>
        <taxon>Pulicidae</taxon>
        <taxon>Xenopsyllinae</taxon>
        <taxon>Xenopsylla</taxon>
    </lineage>
</organism>